<dbReference type="Proteomes" id="UP000654345">
    <property type="component" value="Unassembled WGS sequence"/>
</dbReference>
<dbReference type="InterPro" id="IPR027417">
    <property type="entry name" value="P-loop_NTPase"/>
</dbReference>
<keyword evidence="9 11" id="KW-0239">DNA-directed DNA polymerase</keyword>
<dbReference type="PRINTS" id="PR00300">
    <property type="entry name" value="CLPPROTEASEA"/>
</dbReference>
<evidence type="ECO:0000256" key="8">
    <source>
        <dbReference type="ARBA" id="ARBA00022840"/>
    </source>
</evidence>
<organism evidence="14 15">
    <name type="scientific">Ktedonobacter robiniae</name>
    <dbReference type="NCBI Taxonomy" id="2778365"/>
    <lineage>
        <taxon>Bacteria</taxon>
        <taxon>Bacillati</taxon>
        <taxon>Chloroflexota</taxon>
        <taxon>Ktedonobacteria</taxon>
        <taxon>Ktedonobacterales</taxon>
        <taxon>Ktedonobacteraceae</taxon>
        <taxon>Ktedonobacter</taxon>
    </lineage>
</organism>
<dbReference type="InterPro" id="IPR045085">
    <property type="entry name" value="HLD_clamp_pol_III_gamma_tau"/>
</dbReference>
<dbReference type="InterPro" id="IPR003593">
    <property type="entry name" value="AAA+_ATPase"/>
</dbReference>
<gene>
    <name evidence="11" type="primary">dnaX</name>
    <name evidence="14" type="ORF">KSB_01180</name>
</gene>
<keyword evidence="8 11" id="KW-0067">ATP-binding</keyword>
<dbReference type="InterPro" id="IPR001270">
    <property type="entry name" value="ClpA/B"/>
</dbReference>
<keyword evidence="15" id="KW-1185">Reference proteome</keyword>
<feature type="domain" description="AAA+ ATPase" evidence="13">
    <location>
        <begin position="37"/>
        <end position="188"/>
    </location>
</feature>
<evidence type="ECO:0000256" key="2">
    <source>
        <dbReference type="ARBA" id="ARBA00022679"/>
    </source>
</evidence>
<dbReference type="NCBIfam" id="NF004046">
    <property type="entry name" value="PRK05563.1"/>
    <property type="match status" value="1"/>
</dbReference>
<keyword evidence="2 11" id="KW-0808">Transferase</keyword>
<dbReference type="SMART" id="SM00382">
    <property type="entry name" value="AAA"/>
    <property type="match status" value="1"/>
</dbReference>
<evidence type="ECO:0000256" key="11">
    <source>
        <dbReference type="RuleBase" id="RU364063"/>
    </source>
</evidence>
<feature type="region of interest" description="Disordered" evidence="12">
    <location>
        <begin position="379"/>
        <end position="432"/>
    </location>
</feature>
<evidence type="ECO:0000256" key="5">
    <source>
        <dbReference type="ARBA" id="ARBA00022723"/>
    </source>
</evidence>
<feature type="compositionally biased region" description="Polar residues" evidence="12">
    <location>
        <begin position="480"/>
        <end position="495"/>
    </location>
</feature>
<protein>
    <recommendedName>
        <fullName evidence="11">DNA polymerase III subunit gamma/tau</fullName>
        <ecNumber evidence="11">2.7.7.7</ecNumber>
    </recommendedName>
</protein>
<evidence type="ECO:0000313" key="14">
    <source>
        <dbReference type="EMBL" id="GHO51643.1"/>
    </source>
</evidence>
<name>A0ABQ3UFZ5_9CHLR</name>
<dbReference type="RefSeq" id="WP_201368636.1">
    <property type="nucleotide sequence ID" value="NZ_BNJG01000001.1"/>
</dbReference>
<evidence type="ECO:0000256" key="6">
    <source>
        <dbReference type="ARBA" id="ARBA00022741"/>
    </source>
</evidence>
<dbReference type="SUPFAM" id="SSF48019">
    <property type="entry name" value="post-AAA+ oligomerization domain-like"/>
    <property type="match status" value="1"/>
</dbReference>
<comment type="similarity">
    <text evidence="1 11">Belongs to the DnaX/STICHEL family.</text>
</comment>
<dbReference type="InterPro" id="IPR050238">
    <property type="entry name" value="DNA_Rep/Repair_Clamp_Loader"/>
</dbReference>
<dbReference type="Gene3D" id="1.20.272.10">
    <property type="match status" value="1"/>
</dbReference>
<dbReference type="PANTHER" id="PTHR11669">
    <property type="entry name" value="REPLICATION FACTOR C / DNA POLYMERASE III GAMMA-TAU SUBUNIT"/>
    <property type="match status" value="1"/>
</dbReference>
<sequence length="762" mass="82264">MASQSLYRKWRSQTFSEVVGQEAVIQTLRNALKSGTLAHAYLFTGPRGTGKTTTARLLAKTINCLNPHNGEPCNECQQCREITAGNSFNVIEIDAASNRGIDSIRELREKVMVPPTGGKYKVYILDEAHMLTVEAFNALLKTLEEPPPHAIFVMATTDVHKMLPTVLSRCQRYDFKRFTMRQLIEHLSRVAQQEQVQLEGGAAELIARAAAGGMRDALSLLDQAIAYAGNTISLTQVQTMLGVADPRAIQKIISAIANLDSPAGLHLIAELMESGADLRQLNSQVAEFWRAMMLARAGANIAEITDSTDEEINEIREAARLFRLEELIECARIFAQNELVQKSQGTPQLGLELAFLSCVELHRRAQGGESVLSTELPVAAPAPQSHAATPQPRPVAPPTASIQSPMGGSISLPQPRPATPQPQPEYKFTPAPPIVTREPAMQRPEFVTTQPEPPEIVEGLPQPEVSAPFSQQDRADETPAGSQEITTATPITPQEITDGAPSEVPSLSINDVREKWEYIKKRVKTRKNGARIAAFLNGYALVDVQQAHGVPIVVIQANYDVHYKALQSQEPQSAIEWALKVELGVECRLRTLAPGASIPGQAGGVGLPPLGGQAGNGRNGGGDMSSTLNTLMAGLQSASAHVERSLLTTRPPLQAMPPIQQVPAVPPRSEPVRQVAPVADISPAAPVASTTVTRPPVSQVSAVPLARMQAVRENIPEKPSADVLASSSASRLDVVKDKASSDPVVREVMRMFKAEVKDIHLK</sequence>
<feature type="region of interest" description="Disordered" evidence="12">
    <location>
        <begin position="451"/>
        <end position="506"/>
    </location>
</feature>
<reference evidence="14 15" key="1">
    <citation type="journal article" date="2021" name="Int. J. Syst. Evol. Microbiol.">
        <title>Reticulibacter mediterranei gen. nov., sp. nov., within the new family Reticulibacteraceae fam. nov., and Ktedonospora formicarum gen. nov., sp. nov., Ktedonobacter robiniae sp. nov., Dictyobacter formicarum sp. nov. and Dictyobacter arantiisoli sp. nov., belonging to the class Ktedonobacteria.</title>
        <authorList>
            <person name="Yabe S."/>
            <person name="Zheng Y."/>
            <person name="Wang C.M."/>
            <person name="Sakai Y."/>
            <person name="Abe K."/>
            <person name="Yokota A."/>
            <person name="Donadio S."/>
            <person name="Cavaletti L."/>
            <person name="Monciardini P."/>
        </authorList>
    </citation>
    <scope>NUCLEOTIDE SEQUENCE [LARGE SCALE GENOMIC DNA]</scope>
    <source>
        <strain evidence="14 15">SOSP1-30</strain>
    </source>
</reference>
<dbReference type="Gene3D" id="1.10.8.60">
    <property type="match status" value="1"/>
</dbReference>
<dbReference type="InterPro" id="IPR008921">
    <property type="entry name" value="DNA_pol3_clamp-load_cplx_C"/>
</dbReference>
<dbReference type="CDD" id="cd00009">
    <property type="entry name" value="AAA"/>
    <property type="match status" value="1"/>
</dbReference>
<dbReference type="NCBIfam" id="TIGR02397">
    <property type="entry name" value="dnaX_nterm"/>
    <property type="match status" value="1"/>
</dbReference>
<comment type="function">
    <text evidence="11">DNA polymerase III is a complex, multichain enzyme responsible for most of the replicative synthesis in bacteria. This DNA polymerase also exhibits 3' to 5' exonuclease activity.</text>
</comment>
<evidence type="ECO:0000256" key="10">
    <source>
        <dbReference type="ARBA" id="ARBA00049244"/>
    </source>
</evidence>
<evidence type="ECO:0000256" key="7">
    <source>
        <dbReference type="ARBA" id="ARBA00022833"/>
    </source>
</evidence>
<evidence type="ECO:0000313" key="15">
    <source>
        <dbReference type="Proteomes" id="UP000654345"/>
    </source>
</evidence>
<dbReference type="EMBL" id="BNJG01000001">
    <property type="protein sequence ID" value="GHO51643.1"/>
    <property type="molecule type" value="Genomic_DNA"/>
</dbReference>
<keyword evidence="4 11" id="KW-0235">DNA replication</keyword>
<evidence type="ECO:0000256" key="3">
    <source>
        <dbReference type="ARBA" id="ARBA00022695"/>
    </source>
</evidence>
<evidence type="ECO:0000256" key="1">
    <source>
        <dbReference type="ARBA" id="ARBA00006360"/>
    </source>
</evidence>
<evidence type="ECO:0000256" key="4">
    <source>
        <dbReference type="ARBA" id="ARBA00022705"/>
    </source>
</evidence>
<keyword evidence="3 11" id="KW-0548">Nucleotidyltransferase</keyword>
<keyword evidence="7" id="KW-0862">Zinc</keyword>
<evidence type="ECO:0000259" key="13">
    <source>
        <dbReference type="SMART" id="SM00382"/>
    </source>
</evidence>
<dbReference type="SUPFAM" id="SSF52540">
    <property type="entry name" value="P-loop containing nucleoside triphosphate hydrolases"/>
    <property type="match status" value="1"/>
</dbReference>
<dbReference type="Pfam" id="PF13177">
    <property type="entry name" value="DNA_pol3_delta2"/>
    <property type="match status" value="1"/>
</dbReference>
<keyword evidence="6 11" id="KW-0547">Nucleotide-binding</keyword>
<dbReference type="CDD" id="cd18137">
    <property type="entry name" value="HLD_clamp_pol_III_gamma_tau"/>
    <property type="match status" value="1"/>
</dbReference>
<evidence type="ECO:0000256" key="12">
    <source>
        <dbReference type="SAM" id="MobiDB-lite"/>
    </source>
</evidence>
<dbReference type="Pfam" id="PF22608">
    <property type="entry name" value="DNAX_ATPase_lid"/>
    <property type="match status" value="1"/>
</dbReference>
<dbReference type="PANTHER" id="PTHR11669:SF0">
    <property type="entry name" value="PROTEIN STICHEL-LIKE 2"/>
    <property type="match status" value="1"/>
</dbReference>
<comment type="caution">
    <text evidence="14">The sequence shown here is derived from an EMBL/GenBank/DDBJ whole genome shotgun (WGS) entry which is preliminary data.</text>
</comment>
<proteinExistence type="inferred from homology"/>
<accession>A0ABQ3UFZ5</accession>
<dbReference type="InterPro" id="IPR022754">
    <property type="entry name" value="DNA_pol_III_gamma-3"/>
</dbReference>
<comment type="subunit">
    <text evidence="11">DNA polymerase III contains a core (composed of alpha, epsilon and theta chains) that associates with a tau subunit. This core dimerizes to form the POLIII' complex. PolIII' associates with the gamma complex (composed of gamma, delta, delta', psi and chi chains) and with the beta chain to form the complete DNA polymerase III complex.</text>
</comment>
<dbReference type="InterPro" id="IPR012763">
    <property type="entry name" value="DNA_pol_III_sug/sutau_N"/>
</dbReference>
<feature type="compositionally biased region" description="Pro residues" evidence="12">
    <location>
        <begin position="414"/>
        <end position="423"/>
    </location>
</feature>
<keyword evidence="5" id="KW-0479">Metal-binding</keyword>
<dbReference type="EC" id="2.7.7.7" evidence="11"/>
<dbReference type="Gene3D" id="3.40.50.300">
    <property type="entry name" value="P-loop containing nucleotide triphosphate hydrolases"/>
    <property type="match status" value="1"/>
</dbReference>
<evidence type="ECO:0000256" key="9">
    <source>
        <dbReference type="ARBA" id="ARBA00022932"/>
    </source>
</evidence>
<comment type="catalytic activity">
    <reaction evidence="10 11">
        <text>DNA(n) + a 2'-deoxyribonucleoside 5'-triphosphate = DNA(n+1) + diphosphate</text>
        <dbReference type="Rhea" id="RHEA:22508"/>
        <dbReference type="Rhea" id="RHEA-COMP:17339"/>
        <dbReference type="Rhea" id="RHEA-COMP:17340"/>
        <dbReference type="ChEBI" id="CHEBI:33019"/>
        <dbReference type="ChEBI" id="CHEBI:61560"/>
        <dbReference type="ChEBI" id="CHEBI:173112"/>
        <dbReference type="EC" id="2.7.7.7"/>
    </reaction>
</comment>
<dbReference type="Pfam" id="PF12169">
    <property type="entry name" value="DNA_pol3_gamma3"/>
    <property type="match status" value="1"/>
</dbReference>